<dbReference type="InterPro" id="IPR005123">
    <property type="entry name" value="Oxoglu/Fe-dep_dioxygenase_dom"/>
</dbReference>
<gene>
    <name evidence="3" type="ORF">MIND_00851800</name>
</gene>
<feature type="region of interest" description="Disordered" evidence="1">
    <location>
        <begin position="149"/>
        <end position="246"/>
    </location>
</feature>
<dbReference type="Gene3D" id="1.10.20.10">
    <property type="entry name" value="Histone, subunit A"/>
    <property type="match status" value="1"/>
</dbReference>
<protein>
    <submittedName>
        <fullName evidence="3">Oxoglutarate 3-dioxygenase</fullName>
    </submittedName>
</protein>
<evidence type="ECO:0000259" key="2">
    <source>
        <dbReference type="PROSITE" id="PS51471"/>
    </source>
</evidence>
<dbReference type="Proteomes" id="UP000636479">
    <property type="component" value="Unassembled WGS sequence"/>
</dbReference>
<dbReference type="OrthoDB" id="288590at2759"/>
<dbReference type="RefSeq" id="XP_037218423.1">
    <property type="nucleotide sequence ID" value="XM_037365181.1"/>
</dbReference>
<dbReference type="InterPro" id="IPR044861">
    <property type="entry name" value="IPNS-like_FE2OG_OXY"/>
</dbReference>
<dbReference type="InterPro" id="IPR027443">
    <property type="entry name" value="IPNS-like_sf"/>
</dbReference>
<dbReference type="PROSITE" id="PS51471">
    <property type="entry name" value="FE2OG_OXY"/>
    <property type="match status" value="1"/>
</dbReference>
<dbReference type="InterPro" id="IPR026992">
    <property type="entry name" value="DIOX_N"/>
</dbReference>
<dbReference type="GO" id="GO:0046982">
    <property type="term" value="F:protein heterodimerization activity"/>
    <property type="evidence" value="ECO:0007669"/>
    <property type="project" value="InterPro"/>
</dbReference>
<organism evidence="3 4">
    <name type="scientific">Mycena indigotica</name>
    <dbReference type="NCBI Taxonomy" id="2126181"/>
    <lineage>
        <taxon>Eukaryota</taxon>
        <taxon>Fungi</taxon>
        <taxon>Dikarya</taxon>
        <taxon>Basidiomycota</taxon>
        <taxon>Agaricomycotina</taxon>
        <taxon>Agaricomycetes</taxon>
        <taxon>Agaricomycetidae</taxon>
        <taxon>Agaricales</taxon>
        <taxon>Marasmiineae</taxon>
        <taxon>Mycenaceae</taxon>
        <taxon>Mycena</taxon>
    </lineage>
</organism>
<keyword evidence="3" id="KW-0223">Dioxygenase</keyword>
<evidence type="ECO:0000313" key="4">
    <source>
        <dbReference type="Proteomes" id="UP000636479"/>
    </source>
</evidence>
<dbReference type="GeneID" id="59347697"/>
<dbReference type="GO" id="GO:0051213">
    <property type="term" value="F:dioxygenase activity"/>
    <property type="evidence" value="ECO:0007669"/>
    <property type="project" value="UniProtKB-KW"/>
</dbReference>
<name>A0A8H6SJL2_9AGAR</name>
<dbReference type="EMBL" id="JACAZF010000007">
    <property type="protein sequence ID" value="KAF7299035.1"/>
    <property type="molecule type" value="Genomic_DNA"/>
</dbReference>
<keyword evidence="3" id="KW-0560">Oxidoreductase</keyword>
<feature type="region of interest" description="Disordered" evidence="1">
    <location>
        <begin position="1"/>
        <end position="35"/>
    </location>
</feature>
<feature type="compositionally biased region" description="Polar residues" evidence="1">
    <location>
        <begin position="196"/>
        <end position="205"/>
    </location>
</feature>
<dbReference type="PANTHER" id="PTHR47990">
    <property type="entry name" value="2-OXOGLUTARATE (2OG) AND FE(II)-DEPENDENT OXYGENASE SUPERFAMILY PROTEIN-RELATED"/>
    <property type="match status" value="1"/>
</dbReference>
<feature type="compositionally biased region" description="Acidic residues" evidence="1">
    <location>
        <begin position="19"/>
        <end position="35"/>
    </location>
</feature>
<dbReference type="InterPro" id="IPR009072">
    <property type="entry name" value="Histone-fold"/>
</dbReference>
<reference evidence="3" key="1">
    <citation type="submission" date="2020-05" db="EMBL/GenBank/DDBJ databases">
        <title>Mycena genomes resolve the evolution of fungal bioluminescence.</title>
        <authorList>
            <person name="Tsai I.J."/>
        </authorList>
    </citation>
    <scope>NUCLEOTIDE SEQUENCE</scope>
    <source>
        <strain evidence="3">171206Taipei</strain>
    </source>
</reference>
<feature type="compositionally biased region" description="Low complexity" evidence="1">
    <location>
        <begin position="216"/>
        <end position="230"/>
    </location>
</feature>
<comment type="caution">
    <text evidence="3">The sequence shown here is derived from an EMBL/GenBank/DDBJ whole genome shotgun (WGS) entry which is preliminary data.</text>
</comment>
<dbReference type="InterPro" id="IPR050231">
    <property type="entry name" value="Iron_ascorbate_oxido_reductase"/>
</dbReference>
<evidence type="ECO:0000256" key="1">
    <source>
        <dbReference type="SAM" id="MobiDB-lite"/>
    </source>
</evidence>
<dbReference type="SUPFAM" id="SSF47113">
    <property type="entry name" value="Histone-fold"/>
    <property type="match status" value="1"/>
</dbReference>
<feature type="compositionally biased region" description="Polar residues" evidence="1">
    <location>
        <begin position="310"/>
        <end position="332"/>
    </location>
</feature>
<sequence length="708" mass="76761">MEDDSAAPSVASDLPLDTPTDDEESDQLASDMDDDDYYTRARGETCLPSSRIQNIVKAHGALGSLALSREAMFVLSVATEEFIGRLALQGSLNVTRQARHSFEYWDMATAVHDGAEFSFLMDTIPLPVTAQEAMELREERRKELIANDPALLESTNHLPLNGTTTSTVTKPKAKSKPNGKEKASKNANASAGGGRTKSSQSSSLRWDTAGGSNGQSASAPIASTSVSASSTRGSRGEAGWSRWAAEGTPFPVDPRLNGLLANANAHTAQTLAALNGLRSGDPAAVSSLLANPYQRTTLWTSTSASTTNSRGASDNTTPTSERPSSSLTTENPGRTIYSEPKPPPAALSVSSLLNLTTMTQTSNLPIINIAPYLRPANTPEELSARKAVSDALHGASLRFGFFYLDISAYVDASVPEELTSLARTFFHLPQETKDEISLTKQDNARGYQRLKQNVTNGKADNHEGLDMYRPVEHPDKTKPLWGENQFPDVPGFRKKYEDWIEKMKALGLIVMEAMAVGLGLTPDEWTELRAQVDDSFWVMRAIGYPPLPGDHDGFSCGAHKDYGCLTFLYADPTPSALQVFLQQPGTTNGASESQGLPAEQGDVEGVWINADPIPGCVVCNIGEMWEIWTNGLYKSTLHRVVHRSSNYRVSIPFFFEPNFDAMVKPLAAANRILGNSAPEAKPVCYGDFLMGKVGQIRQLKCRGPFSRF</sequence>
<feature type="region of interest" description="Disordered" evidence="1">
    <location>
        <begin position="300"/>
        <end position="343"/>
    </location>
</feature>
<evidence type="ECO:0000313" key="3">
    <source>
        <dbReference type="EMBL" id="KAF7299035.1"/>
    </source>
</evidence>
<dbReference type="Pfam" id="PF03171">
    <property type="entry name" value="2OG-FeII_Oxy"/>
    <property type="match status" value="1"/>
</dbReference>
<proteinExistence type="predicted"/>
<dbReference type="Pfam" id="PF14226">
    <property type="entry name" value="DIOX_N"/>
    <property type="match status" value="1"/>
</dbReference>
<dbReference type="AlphaFoldDB" id="A0A8H6SJL2"/>
<dbReference type="SUPFAM" id="SSF51197">
    <property type="entry name" value="Clavaminate synthase-like"/>
    <property type="match status" value="1"/>
</dbReference>
<accession>A0A8H6SJL2</accession>
<feature type="compositionally biased region" description="Low complexity" evidence="1">
    <location>
        <begin position="300"/>
        <end position="309"/>
    </location>
</feature>
<feature type="domain" description="Fe2OG dioxygenase" evidence="2">
    <location>
        <begin position="535"/>
        <end position="657"/>
    </location>
</feature>
<dbReference type="Gene3D" id="2.60.120.330">
    <property type="entry name" value="B-lactam Antibiotic, Isopenicillin N Synthase, Chain"/>
    <property type="match status" value="1"/>
</dbReference>
<feature type="compositionally biased region" description="Polar residues" evidence="1">
    <location>
        <begin position="153"/>
        <end position="169"/>
    </location>
</feature>
<keyword evidence="4" id="KW-1185">Reference proteome</keyword>